<accession>A0A813JTP6</accession>
<dbReference type="GO" id="GO:0003958">
    <property type="term" value="F:NADPH-hemoprotein reductase activity"/>
    <property type="evidence" value="ECO:0007669"/>
    <property type="project" value="UniProtKB-EC"/>
</dbReference>
<dbReference type="Gene3D" id="3.40.50.80">
    <property type="entry name" value="Nucleotide-binding domain of ferredoxin-NADP reductase (FNR) module"/>
    <property type="match status" value="1"/>
</dbReference>
<dbReference type="EC" id="1.6.2.4" evidence="2"/>
<organism evidence="3 4">
    <name type="scientific">Polarella glacialis</name>
    <name type="common">Dinoflagellate</name>
    <dbReference type="NCBI Taxonomy" id="89957"/>
    <lineage>
        <taxon>Eukaryota</taxon>
        <taxon>Sar</taxon>
        <taxon>Alveolata</taxon>
        <taxon>Dinophyceae</taxon>
        <taxon>Suessiales</taxon>
        <taxon>Suessiaceae</taxon>
        <taxon>Polarella</taxon>
    </lineage>
</organism>
<evidence type="ECO:0000313" key="4">
    <source>
        <dbReference type="Proteomes" id="UP000626109"/>
    </source>
</evidence>
<dbReference type="SUPFAM" id="SSF52343">
    <property type="entry name" value="Ferredoxin reductase-like, C-terminal NADP-linked domain"/>
    <property type="match status" value="1"/>
</dbReference>
<protein>
    <recommendedName>
        <fullName evidence="2">NADPH--hemoprotein reductase</fullName>
        <ecNumber evidence="2">1.6.2.4</ecNumber>
    </recommendedName>
</protein>
<evidence type="ECO:0000256" key="2">
    <source>
        <dbReference type="ARBA" id="ARBA00023797"/>
    </source>
</evidence>
<proteinExistence type="predicted"/>
<reference evidence="3" key="1">
    <citation type="submission" date="2021-02" db="EMBL/GenBank/DDBJ databases">
        <authorList>
            <person name="Dougan E. K."/>
            <person name="Rhodes N."/>
            <person name="Thang M."/>
            <person name="Chan C."/>
        </authorList>
    </citation>
    <scope>NUCLEOTIDE SEQUENCE</scope>
</reference>
<dbReference type="GO" id="GO:0010181">
    <property type="term" value="F:FMN binding"/>
    <property type="evidence" value="ECO:0007669"/>
    <property type="project" value="TreeGrafter"/>
</dbReference>
<evidence type="ECO:0000313" key="3">
    <source>
        <dbReference type="EMBL" id="CAE8684022.1"/>
    </source>
</evidence>
<dbReference type="GO" id="GO:0050660">
    <property type="term" value="F:flavin adenine dinucleotide binding"/>
    <property type="evidence" value="ECO:0007669"/>
    <property type="project" value="TreeGrafter"/>
</dbReference>
<dbReference type="PANTHER" id="PTHR19384:SF17">
    <property type="entry name" value="NADPH--CYTOCHROME P450 REDUCTASE"/>
    <property type="match status" value="1"/>
</dbReference>
<keyword evidence="1" id="KW-0285">Flavoprotein</keyword>
<dbReference type="GO" id="GO:0005829">
    <property type="term" value="C:cytosol"/>
    <property type="evidence" value="ECO:0007669"/>
    <property type="project" value="TreeGrafter"/>
</dbReference>
<dbReference type="AlphaFoldDB" id="A0A813JTP6"/>
<evidence type="ECO:0000256" key="1">
    <source>
        <dbReference type="ARBA" id="ARBA00022630"/>
    </source>
</evidence>
<dbReference type="PANTHER" id="PTHR19384">
    <property type="entry name" value="NITRIC OXIDE SYNTHASE-RELATED"/>
    <property type="match status" value="1"/>
</dbReference>
<dbReference type="Proteomes" id="UP000626109">
    <property type="component" value="Unassembled WGS sequence"/>
</dbReference>
<name>A0A813JTP6_POLGL</name>
<dbReference type="EMBL" id="CAJNNW010026259">
    <property type="protein sequence ID" value="CAE8684022.1"/>
    <property type="molecule type" value="Genomic_DNA"/>
</dbReference>
<sequence length="166" mass="18501">MVVFYGCRREKEELLYKEEWEMYKREGVLTALVGAFQFDKPHYPPKMVFVADRMAEQPDLISTNLLEKGGYFFMCGPAGHSERGSGAEDSCRVAVATPSVQKALKAAVRAIASVLKCGKAGAPKSEAEADKWFKDFMDAGRVQRRGKAIWALAPLFFPISSKDKEL</sequence>
<dbReference type="InterPro" id="IPR039261">
    <property type="entry name" value="FNR_nucleotide-bd"/>
</dbReference>
<gene>
    <name evidence="3" type="ORF">PGLA2088_LOCUS23764</name>
</gene>
<comment type="caution">
    <text evidence="3">The sequence shown here is derived from an EMBL/GenBank/DDBJ whole genome shotgun (WGS) entry which is preliminary data.</text>
</comment>